<organism evidence="5 6">
    <name type="scientific">Trichogramma brassicae</name>
    <dbReference type="NCBI Taxonomy" id="86971"/>
    <lineage>
        <taxon>Eukaryota</taxon>
        <taxon>Metazoa</taxon>
        <taxon>Ecdysozoa</taxon>
        <taxon>Arthropoda</taxon>
        <taxon>Hexapoda</taxon>
        <taxon>Insecta</taxon>
        <taxon>Pterygota</taxon>
        <taxon>Neoptera</taxon>
        <taxon>Endopterygota</taxon>
        <taxon>Hymenoptera</taxon>
        <taxon>Apocrita</taxon>
        <taxon>Proctotrupomorpha</taxon>
        <taxon>Chalcidoidea</taxon>
        <taxon>Trichogrammatidae</taxon>
        <taxon>Trichogramma</taxon>
    </lineage>
</organism>
<feature type="repeat" description="ANK" evidence="3">
    <location>
        <begin position="199"/>
        <end position="231"/>
    </location>
</feature>
<dbReference type="PROSITE" id="PS50297">
    <property type="entry name" value="ANK_REP_REGION"/>
    <property type="match status" value="3"/>
</dbReference>
<evidence type="ECO:0000256" key="2">
    <source>
        <dbReference type="ARBA" id="ARBA00023043"/>
    </source>
</evidence>
<dbReference type="PRINTS" id="PR01415">
    <property type="entry name" value="ANKYRIN"/>
</dbReference>
<feature type="repeat" description="ANK" evidence="3">
    <location>
        <begin position="345"/>
        <end position="373"/>
    </location>
</feature>
<protein>
    <submittedName>
        <fullName evidence="5">Uncharacterized protein</fullName>
    </submittedName>
</protein>
<feature type="region of interest" description="Disordered" evidence="4">
    <location>
        <begin position="1"/>
        <end position="25"/>
    </location>
</feature>
<dbReference type="PROSITE" id="PS50088">
    <property type="entry name" value="ANK_REPEAT"/>
    <property type="match status" value="3"/>
</dbReference>
<dbReference type="AlphaFoldDB" id="A0A6H5IN94"/>
<evidence type="ECO:0000256" key="1">
    <source>
        <dbReference type="ARBA" id="ARBA00022737"/>
    </source>
</evidence>
<dbReference type="EMBL" id="CADCXV010000847">
    <property type="protein sequence ID" value="CAB0037261.1"/>
    <property type="molecule type" value="Genomic_DNA"/>
</dbReference>
<keyword evidence="1" id="KW-0677">Repeat</keyword>
<dbReference type="OrthoDB" id="10252328at2759"/>
<keyword evidence="2 3" id="KW-0040">ANK repeat</keyword>
<feature type="repeat" description="ANK" evidence="3">
    <location>
        <begin position="272"/>
        <end position="304"/>
    </location>
</feature>
<evidence type="ECO:0000313" key="6">
    <source>
        <dbReference type="Proteomes" id="UP000479190"/>
    </source>
</evidence>
<dbReference type="PANTHER" id="PTHR24198">
    <property type="entry name" value="ANKYRIN REPEAT AND PROTEIN KINASE DOMAIN-CONTAINING PROTEIN"/>
    <property type="match status" value="1"/>
</dbReference>
<evidence type="ECO:0000256" key="3">
    <source>
        <dbReference type="PROSITE-ProRule" id="PRU00023"/>
    </source>
</evidence>
<dbReference type="Pfam" id="PF12796">
    <property type="entry name" value="Ank_2"/>
    <property type="match status" value="1"/>
</dbReference>
<evidence type="ECO:0000256" key="4">
    <source>
        <dbReference type="SAM" id="MobiDB-lite"/>
    </source>
</evidence>
<dbReference type="InterPro" id="IPR036770">
    <property type="entry name" value="Ankyrin_rpt-contain_sf"/>
</dbReference>
<dbReference type="Gene3D" id="1.25.40.20">
    <property type="entry name" value="Ankyrin repeat-containing domain"/>
    <property type="match status" value="2"/>
</dbReference>
<gene>
    <name evidence="5" type="ORF">TBRA_LOCUS9097</name>
</gene>
<reference evidence="5 6" key="1">
    <citation type="submission" date="2020-02" db="EMBL/GenBank/DDBJ databases">
        <authorList>
            <person name="Ferguson B K."/>
        </authorList>
    </citation>
    <scope>NUCLEOTIDE SEQUENCE [LARGE SCALE GENOMIC DNA]</scope>
</reference>
<proteinExistence type="predicted"/>
<sequence>MSSDDESNSSFDGEDNHYDSEEVDGLNQKKLSKLKGMRDKVNWEIEESRGEFLRELYPLIRDWNGRYPDLRDIFGSEKIERLLLDSINCKNKGTKYYDAGEQFICFVALSGYKDELNVGEDGEPVLNRTTPLHHAARCWSRYLDIDARALFKIYDRLDVNCIDEFGFTHFHAACQFGGKKIVKKFLELGLDPNCLVQKTGDSPLYLALRCNSKKVMQLLLRRGADSNLVNKDGLGSLHYICHTYFNDDFVELFFKINDEKGHTLQVDTQDKYGRTPLHLALSYGTKKVVELLLRRGADPNKANAKGSTPLHIICEKFFDDDMAELFFKICDDIHQTLQVDAQDKLGQTPLQLAVANLMPNTVDVLLDRGADLSSFVFPDESYFGKTFKSEVYIHNLSLKLRLASGALAVVERLGKRGYELDRSDALVIMNFFYKLGLFKKSANLEKYWCFDKEFEIKTKNVIIKPSLSLYDLIQVRLDEAAKLLSYTDYYEFTRVDDHWFFLPKGSSEACILHLCEMLSRGFLRQWGLEFFLTLTQYQLPILCCEIIIEQLKNKDVLRMCLATAADQSSCPRLCSSSRRILSKKKLRYTWPEAIGWGR</sequence>
<name>A0A6H5IN94_9HYME</name>
<dbReference type="Proteomes" id="UP000479190">
    <property type="component" value="Unassembled WGS sequence"/>
</dbReference>
<dbReference type="InterPro" id="IPR002110">
    <property type="entry name" value="Ankyrin_rpt"/>
</dbReference>
<keyword evidence="6" id="KW-1185">Reference proteome</keyword>
<evidence type="ECO:0000313" key="5">
    <source>
        <dbReference type="EMBL" id="CAB0037261.1"/>
    </source>
</evidence>
<dbReference type="SUPFAM" id="SSF48403">
    <property type="entry name" value="Ankyrin repeat"/>
    <property type="match status" value="1"/>
</dbReference>
<dbReference type="SMART" id="SM00248">
    <property type="entry name" value="ANK"/>
    <property type="match status" value="6"/>
</dbReference>
<dbReference type="PANTHER" id="PTHR24198:SF165">
    <property type="entry name" value="ANKYRIN REPEAT-CONTAINING PROTEIN-RELATED"/>
    <property type="match status" value="1"/>
</dbReference>
<accession>A0A6H5IN94</accession>